<dbReference type="KEGG" id="mhl:MHLP_02950"/>
<dbReference type="EMBL" id="CP003731">
    <property type="protein sequence ID" value="AFO52170.1"/>
    <property type="molecule type" value="Genomic_DNA"/>
</dbReference>
<evidence type="ECO:0000313" key="2">
    <source>
        <dbReference type="Proteomes" id="UP000006502"/>
    </source>
</evidence>
<organism evidence="1 2">
    <name type="scientific">Mycoplasma haematolamae (strain Purdue)</name>
    <dbReference type="NCBI Taxonomy" id="1212765"/>
    <lineage>
        <taxon>Bacteria</taxon>
        <taxon>Bacillati</taxon>
        <taxon>Mycoplasmatota</taxon>
        <taxon>Mollicutes</taxon>
        <taxon>Mycoplasmataceae</taxon>
        <taxon>Mycoplasma</taxon>
    </lineage>
</organism>
<dbReference type="PATRIC" id="fig|1212765.3.peg.666"/>
<protein>
    <submittedName>
        <fullName evidence="1">Uncharacterized protein</fullName>
    </submittedName>
</protein>
<keyword evidence="2" id="KW-1185">Reference proteome</keyword>
<gene>
    <name evidence="1" type="ordered locus">MHLP_02950</name>
</gene>
<accession>I7BA56</accession>
<sequence length="154" mass="16404">MSLHKATMGTIGTLFLLAAGGVAHYSVKGGPKDSIPVKETSLISSSPASFPSSSASTNHSYKFVAGNQKSVTLNCTHSTYPSVGVDAYRTVILCGGTQLQETLKGSESSDRTEVECKLSGDTYTCKTNKRVPKISETDLLRNKEIKDRKGVLLS</sequence>
<evidence type="ECO:0000313" key="1">
    <source>
        <dbReference type="EMBL" id="AFO52170.1"/>
    </source>
</evidence>
<dbReference type="Proteomes" id="UP000006502">
    <property type="component" value="Chromosome"/>
</dbReference>
<dbReference type="STRING" id="1212765.MHLP_02950"/>
<proteinExistence type="predicted"/>
<dbReference type="AlphaFoldDB" id="I7BA56"/>
<dbReference type="HOGENOM" id="CLU_1702305_0_0_14"/>
<reference evidence="2" key="2">
    <citation type="submission" date="2012-07" db="EMBL/GenBank/DDBJ databases">
        <title>Complete genome sequence of 'Candidatus Mycoplasma haemolamae'.</title>
        <authorList>
            <person name="Guimaraes A.M.S."/>
            <person name="Toth B."/>
            <person name="Santos A.P."/>
            <person name="Nascimento N.C."/>
            <person name="Sojka J.E."/>
            <person name="Messick J.B."/>
        </authorList>
    </citation>
    <scope>NUCLEOTIDE SEQUENCE [LARGE SCALE GENOMIC DNA]</scope>
    <source>
        <strain evidence="2">Purdue</strain>
    </source>
</reference>
<name>I7BA56_MYCHA</name>
<reference evidence="1 2" key="1">
    <citation type="journal article" date="2012" name="J. Bacteriol.">
        <title>Genome Sequence of "Candidatus Mycoplasma haemolamae" Strain Purdue, a Red Blood Cell Pathogen of Alpacas (Vicugna pacos) and Llamas (Lama glama).</title>
        <authorList>
            <person name="Guimaraes A.M."/>
            <person name="Toth B."/>
            <person name="Santos A.P."/>
            <person name="do Nascimento N.C."/>
            <person name="Kritchevsky J.E."/>
            <person name="Messick J.B."/>
        </authorList>
    </citation>
    <scope>NUCLEOTIDE SEQUENCE [LARGE SCALE GENOMIC DNA]</scope>
    <source>
        <strain evidence="1 2">Purdue</strain>
    </source>
</reference>